<accession>A0ABT6VLW1</accession>
<keyword evidence="3" id="KW-1185">Reference proteome</keyword>
<dbReference type="RefSeq" id="WP_282721272.1">
    <property type="nucleotide sequence ID" value="NZ_JASCQO010000035.1"/>
</dbReference>
<evidence type="ECO:0000256" key="1">
    <source>
        <dbReference type="SAM" id="Phobius"/>
    </source>
</evidence>
<feature type="transmembrane region" description="Helical" evidence="1">
    <location>
        <begin position="76"/>
        <end position="97"/>
    </location>
</feature>
<feature type="transmembrane region" description="Helical" evidence="1">
    <location>
        <begin position="9"/>
        <end position="32"/>
    </location>
</feature>
<protein>
    <recommendedName>
        <fullName evidence="4">Major facilitator superfamily (MFS) profile domain-containing protein</fullName>
    </recommendedName>
</protein>
<name>A0ABT6VLW1_9GAMM</name>
<dbReference type="EMBL" id="JASCQO010000035">
    <property type="protein sequence ID" value="MDI5933771.1"/>
    <property type="molecule type" value="Genomic_DNA"/>
</dbReference>
<proteinExistence type="predicted"/>
<evidence type="ECO:0008006" key="4">
    <source>
        <dbReference type="Google" id="ProtNLM"/>
    </source>
</evidence>
<reference evidence="2 3" key="1">
    <citation type="submission" date="2023-04" db="EMBL/GenBank/DDBJ databases">
        <title>Halomonas strains isolated from rhizosphere soil.</title>
        <authorList>
            <person name="Xu L."/>
            <person name="Sun J.-Q."/>
        </authorList>
    </citation>
    <scope>NUCLEOTIDE SEQUENCE [LARGE SCALE GENOMIC DNA]</scope>
    <source>
        <strain evidence="2 3">LN1S58</strain>
    </source>
</reference>
<evidence type="ECO:0000313" key="3">
    <source>
        <dbReference type="Proteomes" id="UP001244242"/>
    </source>
</evidence>
<gene>
    <name evidence="2" type="ORF">QLQ84_08185</name>
</gene>
<keyword evidence="1" id="KW-0472">Membrane</keyword>
<organism evidence="2 3">
    <name type="scientific">Halomonas kalidii</name>
    <dbReference type="NCBI Taxonomy" id="3043293"/>
    <lineage>
        <taxon>Bacteria</taxon>
        <taxon>Pseudomonadati</taxon>
        <taxon>Pseudomonadota</taxon>
        <taxon>Gammaproteobacteria</taxon>
        <taxon>Oceanospirillales</taxon>
        <taxon>Halomonadaceae</taxon>
        <taxon>Halomonas</taxon>
    </lineage>
</organism>
<comment type="caution">
    <text evidence="2">The sequence shown here is derived from an EMBL/GenBank/DDBJ whole genome shotgun (WGS) entry which is preliminary data.</text>
</comment>
<keyword evidence="1" id="KW-0812">Transmembrane</keyword>
<sequence>MSLKLRKILYILLGSGSLYAGFLASIAILSIAPTSADRMEIGDWLVMGLFAASLVGLVSGGITILALPVCKFSSKILLTVGMTFGYPAAVMFLYATLISASSAGILA</sequence>
<dbReference type="Proteomes" id="UP001244242">
    <property type="component" value="Unassembled WGS sequence"/>
</dbReference>
<feature type="transmembrane region" description="Helical" evidence="1">
    <location>
        <begin position="44"/>
        <end position="69"/>
    </location>
</feature>
<evidence type="ECO:0000313" key="2">
    <source>
        <dbReference type="EMBL" id="MDI5933771.1"/>
    </source>
</evidence>
<keyword evidence="1" id="KW-1133">Transmembrane helix</keyword>